<keyword evidence="6 11" id="KW-0798">TonB box</keyword>
<keyword evidence="16" id="KW-1185">Reference proteome</keyword>
<evidence type="ECO:0000256" key="12">
    <source>
        <dbReference type="SAM" id="SignalP"/>
    </source>
</evidence>
<proteinExistence type="inferred from homology"/>
<keyword evidence="3 10" id="KW-0813">Transport</keyword>
<keyword evidence="5 10" id="KW-0812">Transmembrane</keyword>
<dbReference type="Gene3D" id="2.40.170.20">
    <property type="entry name" value="TonB-dependent receptor, beta-barrel domain"/>
    <property type="match status" value="1"/>
</dbReference>
<gene>
    <name evidence="15" type="ORF">GPY61_08315</name>
</gene>
<dbReference type="InterPro" id="IPR012910">
    <property type="entry name" value="Plug_dom"/>
</dbReference>
<evidence type="ECO:0000259" key="14">
    <source>
        <dbReference type="Pfam" id="PF07715"/>
    </source>
</evidence>
<dbReference type="SUPFAM" id="SSF56935">
    <property type="entry name" value="Porins"/>
    <property type="match status" value="1"/>
</dbReference>
<evidence type="ECO:0000256" key="4">
    <source>
        <dbReference type="ARBA" id="ARBA00022452"/>
    </source>
</evidence>
<dbReference type="PANTHER" id="PTHR47234">
    <property type="match status" value="1"/>
</dbReference>
<dbReference type="InterPro" id="IPR000531">
    <property type="entry name" value="Beta-barrel_TonB"/>
</dbReference>
<evidence type="ECO:0000313" key="15">
    <source>
        <dbReference type="EMBL" id="MVW59935.1"/>
    </source>
</evidence>
<dbReference type="PANTHER" id="PTHR47234:SF2">
    <property type="entry name" value="TONB-DEPENDENT RECEPTOR"/>
    <property type="match status" value="1"/>
</dbReference>
<dbReference type="InterPro" id="IPR036942">
    <property type="entry name" value="Beta-barrel_TonB_sf"/>
</dbReference>
<dbReference type="InterPro" id="IPR037066">
    <property type="entry name" value="Plug_dom_sf"/>
</dbReference>
<feature type="domain" description="TonB-dependent receptor plug" evidence="14">
    <location>
        <begin position="67"/>
        <end position="178"/>
    </location>
</feature>
<feature type="signal peptide" evidence="12">
    <location>
        <begin position="1"/>
        <end position="33"/>
    </location>
</feature>
<keyword evidence="4 10" id="KW-1134">Transmembrane beta strand</keyword>
<evidence type="ECO:0000256" key="8">
    <source>
        <dbReference type="ARBA" id="ARBA00023170"/>
    </source>
</evidence>
<evidence type="ECO:0000259" key="13">
    <source>
        <dbReference type="Pfam" id="PF00593"/>
    </source>
</evidence>
<sequence>MTRSYCKTRQFRMTAVAFATFCLAAGIPEAALAQETPAAAAPEKVQQIVVTGTSIRGVGAVGSPSLSMNREAISASGAKDSSEIARLLPQVINLGADESRLGGAQDAAANTTRTSGINLRGIGNEATLLLVNGRRVASSGVIKSLADPNQIPAAAIQRMEVVLDGASAIYGSDAVAGVVNIITRSNVDAIETMLRYGRADGMNQKIFSQTLGKTWDAGSVFVAYEHNDRGSLAANARPFFSNDLRPYGGTDQRSTQAVPGNVLIGRNIYAIPAGQNGIGLTPAQLVQGSGNRYDAGTVGDFLPNQKRDTLYANAYHKVNDRLEVFYEGLYSQRDYRQRTAPLGANLNVPATSPYYVRPAGAPAGTGETVAYRFLFDDQDLNIGGRENNSQNAIGLTYDFDNGWEINSAYSYGKNDAWVHRNGLINTGNVGRAIAAGTINPFSALAGANPGYADFAAHRDQTATNKDSTLMFKVDGPIARLNAGNARIAVGSELRHVSFDQGLWQNVTTPTTAARHSELRNSRSVKSLYSELYVPLVGGPTAMPWVKRLELSVAGRYERYSDFGSTTNPKVGLTWAVNDKVSFNTTYGTSFRAPSLVDNLGSYTNLSLTNIFVQDISDPTAPGGVRHGIYVNGGNPALKPEKARTWSFGADIKPVRGMTISASYYKIDYTDRIDTIQANSALANEALYANYIIRNPSAALVNSYFGSPNLQSPPENPANIGVIIDGRRSNLGSLRQQGIDLDSRYVMKTGSGDWMVGLNVAKILKLERSSAPGLPYTDVLDTFGNPVSLRMRASAGWKLGAMSANVFANYIGSYTNTALVPNTEVPSMTTFDATLTYAVDKGVGYGFGGTVLALSAQNLFDRAPPVVLNGTSSWDSQNASAIGRFVSISLTKSW</sequence>
<evidence type="ECO:0000313" key="16">
    <source>
        <dbReference type="Proteomes" id="UP000443353"/>
    </source>
</evidence>
<dbReference type="Pfam" id="PF00593">
    <property type="entry name" value="TonB_dep_Rec_b-barrel"/>
    <property type="match status" value="1"/>
</dbReference>
<dbReference type="AlphaFoldDB" id="A0A7X3FY44"/>
<evidence type="ECO:0000256" key="5">
    <source>
        <dbReference type="ARBA" id="ARBA00022692"/>
    </source>
</evidence>
<protein>
    <submittedName>
        <fullName evidence="15">TonB-dependent receptor</fullName>
    </submittedName>
</protein>
<evidence type="ECO:0000256" key="10">
    <source>
        <dbReference type="PROSITE-ProRule" id="PRU01360"/>
    </source>
</evidence>
<evidence type="ECO:0000256" key="3">
    <source>
        <dbReference type="ARBA" id="ARBA00022448"/>
    </source>
</evidence>
<dbReference type="InterPro" id="IPR039426">
    <property type="entry name" value="TonB-dep_rcpt-like"/>
</dbReference>
<comment type="similarity">
    <text evidence="2 10 11">Belongs to the TonB-dependent receptor family.</text>
</comment>
<dbReference type="EMBL" id="WSES01000002">
    <property type="protein sequence ID" value="MVW59935.1"/>
    <property type="molecule type" value="Genomic_DNA"/>
</dbReference>
<feature type="domain" description="TonB-dependent receptor-like beta-barrel" evidence="13">
    <location>
        <begin position="352"/>
        <end position="858"/>
    </location>
</feature>
<comment type="caution">
    <text evidence="15">The sequence shown here is derived from an EMBL/GenBank/DDBJ whole genome shotgun (WGS) entry which is preliminary data.</text>
</comment>
<dbReference type="RefSeq" id="WP_056125426.1">
    <property type="nucleotide sequence ID" value="NZ_WSES01000002.1"/>
</dbReference>
<dbReference type="Pfam" id="PF07715">
    <property type="entry name" value="Plug"/>
    <property type="match status" value="1"/>
</dbReference>
<dbReference type="Proteomes" id="UP000443353">
    <property type="component" value="Unassembled WGS sequence"/>
</dbReference>
<evidence type="ECO:0000256" key="7">
    <source>
        <dbReference type="ARBA" id="ARBA00023136"/>
    </source>
</evidence>
<evidence type="ECO:0000256" key="2">
    <source>
        <dbReference type="ARBA" id="ARBA00009810"/>
    </source>
</evidence>
<dbReference type="PROSITE" id="PS52016">
    <property type="entry name" value="TONB_DEPENDENT_REC_3"/>
    <property type="match status" value="1"/>
</dbReference>
<keyword evidence="12" id="KW-0732">Signal</keyword>
<reference evidence="15 16" key="1">
    <citation type="submission" date="2019-12" db="EMBL/GenBank/DDBJ databases">
        <authorList>
            <person name="Li C."/>
            <person name="Zhao J."/>
        </authorList>
    </citation>
    <scope>NUCLEOTIDE SEQUENCE [LARGE SCALE GENOMIC DNA]</scope>
    <source>
        <strain evidence="15 16">NEAU-DD11</strain>
    </source>
</reference>
<organism evidence="15 16">
    <name type="scientific">Massilia cellulosiltytica</name>
    <dbReference type="NCBI Taxonomy" id="2683234"/>
    <lineage>
        <taxon>Bacteria</taxon>
        <taxon>Pseudomonadati</taxon>
        <taxon>Pseudomonadota</taxon>
        <taxon>Betaproteobacteria</taxon>
        <taxon>Burkholderiales</taxon>
        <taxon>Oxalobacteraceae</taxon>
        <taxon>Telluria group</taxon>
        <taxon>Massilia</taxon>
    </lineage>
</organism>
<evidence type="ECO:0000256" key="6">
    <source>
        <dbReference type="ARBA" id="ARBA00023077"/>
    </source>
</evidence>
<evidence type="ECO:0000256" key="1">
    <source>
        <dbReference type="ARBA" id="ARBA00004571"/>
    </source>
</evidence>
<dbReference type="Gene3D" id="2.170.130.10">
    <property type="entry name" value="TonB-dependent receptor, plug domain"/>
    <property type="match status" value="1"/>
</dbReference>
<keyword evidence="9 10" id="KW-0998">Cell outer membrane</keyword>
<accession>A0A7X3FY44</accession>
<comment type="subcellular location">
    <subcellularLocation>
        <location evidence="1 10">Cell outer membrane</location>
        <topology evidence="1 10">Multi-pass membrane protein</topology>
    </subcellularLocation>
</comment>
<feature type="chain" id="PRO_5030593481" evidence="12">
    <location>
        <begin position="34"/>
        <end position="893"/>
    </location>
</feature>
<name>A0A7X3FY44_9BURK</name>
<keyword evidence="8 15" id="KW-0675">Receptor</keyword>
<evidence type="ECO:0000256" key="9">
    <source>
        <dbReference type="ARBA" id="ARBA00023237"/>
    </source>
</evidence>
<evidence type="ECO:0000256" key="11">
    <source>
        <dbReference type="RuleBase" id="RU003357"/>
    </source>
</evidence>
<dbReference type="GO" id="GO:0009279">
    <property type="term" value="C:cell outer membrane"/>
    <property type="evidence" value="ECO:0007669"/>
    <property type="project" value="UniProtKB-SubCell"/>
</dbReference>
<keyword evidence="7 10" id="KW-0472">Membrane</keyword>